<name>A0ABV1GDF4_9FIRM</name>
<feature type="compositionally biased region" description="Polar residues" evidence="1">
    <location>
        <begin position="129"/>
        <end position="147"/>
    </location>
</feature>
<dbReference type="Proteomes" id="UP001477672">
    <property type="component" value="Unassembled WGS sequence"/>
</dbReference>
<evidence type="ECO:0000313" key="3">
    <source>
        <dbReference type="Proteomes" id="UP001477672"/>
    </source>
</evidence>
<comment type="caution">
    <text evidence="2">The sequence shown here is derived from an EMBL/GenBank/DDBJ whole genome shotgun (WGS) entry which is preliminary data.</text>
</comment>
<keyword evidence="3" id="KW-1185">Reference proteome</keyword>
<proteinExistence type="predicted"/>
<evidence type="ECO:0000256" key="1">
    <source>
        <dbReference type="SAM" id="MobiDB-lite"/>
    </source>
</evidence>
<reference evidence="2 3" key="1">
    <citation type="submission" date="2024-03" db="EMBL/GenBank/DDBJ databases">
        <title>Human intestinal bacterial collection.</title>
        <authorList>
            <person name="Pauvert C."/>
            <person name="Hitch T.C.A."/>
            <person name="Clavel T."/>
        </authorList>
    </citation>
    <scope>NUCLEOTIDE SEQUENCE [LARGE SCALE GENOMIC DNA]</scope>
    <source>
        <strain evidence="2 3">CLA-JM-H11</strain>
    </source>
</reference>
<gene>
    <name evidence="2" type="ORF">WMO24_05250</name>
</gene>
<protein>
    <submittedName>
        <fullName evidence="2">ATPase</fullName>
    </submittedName>
</protein>
<dbReference type="RefSeq" id="WP_349215274.1">
    <property type="nucleotide sequence ID" value="NZ_JBBMFA010000069.1"/>
</dbReference>
<accession>A0ABV1GDF4</accession>
<feature type="region of interest" description="Disordered" evidence="1">
    <location>
        <begin position="128"/>
        <end position="165"/>
    </location>
</feature>
<sequence>MSIDELLDVMDETLEDALNVPFSGGKRMVDVEKVRELIDDIRLNMPQEIQQAKAVVKDRTQIIDKAKREADMIIKRAEERARTMVAEEAIMKTAQQKATEMITSAQNQSREMRATVTNYCENMLRQTEEQLSSSLSDVQNVRATLRQSGKRGAKRTAPQPKNTNP</sequence>
<organism evidence="2 3">
    <name type="scientific">Ruthenibacterium intestinale</name>
    <dbReference type="NCBI Taxonomy" id="3133163"/>
    <lineage>
        <taxon>Bacteria</taxon>
        <taxon>Bacillati</taxon>
        <taxon>Bacillota</taxon>
        <taxon>Clostridia</taxon>
        <taxon>Eubacteriales</taxon>
        <taxon>Oscillospiraceae</taxon>
        <taxon>Ruthenibacterium</taxon>
    </lineage>
</organism>
<evidence type="ECO:0000313" key="2">
    <source>
        <dbReference type="EMBL" id="MEQ2519840.1"/>
    </source>
</evidence>
<dbReference type="EMBL" id="JBBMFA010000069">
    <property type="protein sequence ID" value="MEQ2519840.1"/>
    <property type="molecule type" value="Genomic_DNA"/>
</dbReference>